<keyword evidence="3 6" id="KW-0812">Transmembrane</keyword>
<sequence length="477" mass="52892">MFKHTFIYFLSKGVPGIINFVAIALYTRLISPGEYGEYSLVIAAVTFVNTTFFHWLRLGLLRYNPKYEGNQKAMFISSITATFISMTILTVFLATGAFIAYTPLHSMAMLWFLGIGLLMMQSMFDLFTEYLRSELSSKLFGVVTALKVVLSLIIAVVLIKFFGFGAEGIILGLIIGIFLSIVFFIPKYMHLINIKLIDRDMIKEVVKYSIPFIAALSMEAIILNTDRYLIGWLMDKASVGIYAVSYDLAKQILFLLMMIINLAAYPLVVKALETGGIKECQKQLNENTSLLLLVSVPATTGMILLSNSFTGIFLGESYQGKAATIFSLIAFAIFIQGFKMYYFDLAFQLGKNTKLQIWPVLAAAVLNVVLNLLFIPEYGIFGSAYATIISYVVSVLLSALIGKKIFPLTFPFKEVGKIFIATGVMALLVWPALAIDGIFGFIVQIVVGIVAYGAVVLALNINGIRQLVMRRLKKSPQ</sequence>
<feature type="transmembrane region" description="Helical" evidence="6">
    <location>
        <begin position="139"/>
        <end position="162"/>
    </location>
</feature>
<dbReference type="OrthoDB" id="5906224at2"/>
<evidence type="ECO:0000256" key="3">
    <source>
        <dbReference type="ARBA" id="ARBA00022692"/>
    </source>
</evidence>
<feature type="transmembrane region" description="Helical" evidence="6">
    <location>
        <begin position="290"/>
        <end position="313"/>
    </location>
</feature>
<feature type="transmembrane region" description="Helical" evidence="6">
    <location>
        <begin position="380"/>
        <end position="402"/>
    </location>
</feature>
<dbReference type="EMBL" id="QNRJ01000012">
    <property type="protein sequence ID" value="RBP02761.1"/>
    <property type="molecule type" value="Genomic_DNA"/>
</dbReference>
<dbReference type="GO" id="GO:0005886">
    <property type="term" value="C:plasma membrane"/>
    <property type="evidence" value="ECO:0007669"/>
    <property type="project" value="UniProtKB-SubCell"/>
</dbReference>
<dbReference type="Proteomes" id="UP000252118">
    <property type="component" value="Unassembled WGS sequence"/>
</dbReference>
<comment type="subcellular location">
    <subcellularLocation>
        <location evidence="1">Cell membrane</location>
        <topology evidence="1">Multi-pass membrane protein</topology>
    </subcellularLocation>
</comment>
<feature type="transmembrane region" description="Helical" evidence="6">
    <location>
        <begin position="168"/>
        <end position="185"/>
    </location>
</feature>
<dbReference type="PANTHER" id="PTHR30250:SF11">
    <property type="entry name" value="O-ANTIGEN TRANSPORTER-RELATED"/>
    <property type="match status" value="1"/>
</dbReference>
<evidence type="ECO:0000313" key="7">
    <source>
        <dbReference type="EMBL" id="RBP02761.1"/>
    </source>
</evidence>
<organism evidence="7 8">
    <name type="scientific">Rossellomorea aquimaris</name>
    <dbReference type="NCBI Taxonomy" id="189382"/>
    <lineage>
        <taxon>Bacteria</taxon>
        <taxon>Bacillati</taxon>
        <taxon>Bacillota</taxon>
        <taxon>Bacilli</taxon>
        <taxon>Bacillales</taxon>
        <taxon>Bacillaceae</taxon>
        <taxon>Rossellomorea</taxon>
    </lineage>
</organism>
<feature type="transmembrane region" description="Helical" evidence="6">
    <location>
        <begin position="107"/>
        <end position="127"/>
    </location>
</feature>
<accession>A0A366EK37</accession>
<evidence type="ECO:0000256" key="5">
    <source>
        <dbReference type="ARBA" id="ARBA00023136"/>
    </source>
</evidence>
<evidence type="ECO:0000256" key="2">
    <source>
        <dbReference type="ARBA" id="ARBA00022475"/>
    </source>
</evidence>
<dbReference type="PANTHER" id="PTHR30250">
    <property type="entry name" value="PST FAMILY PREDICTED COLANIC ACID TRANSPORTER"/>
    <property type="match status" value="1"/>
</dbReference>
<feature type="transmembrane region" description="Helical" evidence="6">
    <location>
        <begin position="73"/>
        <end position="101"/>
    </location>
</feature>
<comment type="caution">
    <text evidence="7">The sequence shown here is derived from an EMBL/GenBank/DDBJ whole genome shotgun (WGS) entry which is preliminary data.</text>
</comment>
<feature type="transmembrane region" description="Helical" evidence="6">
    <location>
        <begin position="441"/>
        <end position="464"/>
    </location>
</feature>
<proteinExistence type="predicted"/>
<feature type="transmembrane region" description="Helical" evidence="6">
    <location>
        <begin position="205"/>
        <end position="223"/>
    </location>
</feature>
<gene>
    <name evidence="7" type="ORF">DET59_11246</name>
</gene>
<feature type="transmembrane region" description="Helical" evidence="6">
    <location>
        <begin position="38"/>
        <end position="61"/>
    </location>
</feature>
<name>A0A366EK37_9BACI</name>
<keyword evidence="2" id="KW-1003">Cell membrane</keyword>
<dbReference type="AlphaFoldDB" id="A0A366EK37"/>
<feature type="transmembrane region" description="Helical" evidence="6">
    <location>
        <begin position="7"/>
        <end position="26"/>
    </location>
</feature>
<dbReference type="InterPro" id="IPR050833">
    <property type="entry name" value="Poly_Biosynth_Transport"/>
</dbReference>
<feature type="transmembrane region" description="Helical" evidence="6">
    <location>
        <begin position="252"/>
        <end position="269"/>
    </location>
</feature>
<feature type="transmembrane region" description="Helical" evidence="6">
    <location>
        <begin position="355"/>
        <end position="374"/>
    </location>
</feature>
<reference evidence="7 8" key="1">
    <citation type="submission" date="2018-06" db="EMBL/GenBank/DDBJ databases">
        <title>Freshwater and sediment microbial communities from various areas in North America, analyzing microbe dynamics in response to fracking.</title>
        <authorList>
            <person name="Lamendella R."/>
        </authorList>
    </citation>
    <scope>NUCLEOTIDE SEQUENCE [LARGE SCALE GENOMIC DNA]</scope>
    <source>
        <strain evidence="7 8">97B</strain>
    </source>
</reference>
<evidence type="ECO:0000313" key="8">
    <source>
        <dbReference type="Proteomes" id="UP000252118"/>
    </source>
</evidence>
<feature type="transmembrane region" description="Helical" evidence="6">
    <location>
        <begin position="325"/>
        <end position="343"/>
    </location>
</feature>
<dbReference type="RefSeq" id="WP_113970409.1">
    <property type="nucleotide sequence ID" value="NZ_QNRJ01000012.1"/>
</dbReference>
<evidence type="ECO:0000256" key="1">
    <source>
        <dbReference type="ARBA" id="ARBA00004651"/>
    </source>
</evidence>
<protein>
    <submittedName>
        <fullName evidence="7">O-antigen/teichoic acid export membrane protein</fullName>
    </submittedName>
</protein>
<keyword evidence="5 6" id="KW-0472">Membrane</keyword>
<dbReference type="Pfam" id="PF13440">
    <property type="entry name" value="Polysacc_synt_3"/>
    <property type="match status" value="1"/>
</dbReference>
<feature type="transmembrane region" description="Helical" evidence="6">
    <location>
        <begin position="414"/>
        <end position="435"/>
    </location>
</feature>
<evidence type="ECO:0000256" key="6">
    <source>
        <dbReference type="SAM" id="Phobius"/>
    </source>
</evidence>
<evidence type="ECO:0000256" key="4">
    <source>
        <dbReference type="ARBA" id="ARBA00022989"/>
    </source>
</evidence>
<keyword evidence="4 6" id="KW-1133">Transmembrane helix</keyword>